<name>X1I7I4_9ZZZZ</name>
<dbReference type="InterPro" id="IPR047698">
    <property type="entry name" value="ArsF-like"/>
</dbReference>
<organism evidence="1">
    <name type="scientific">marine sediment metagenome</name>
    <dbReference type="NCBI Taxonomy" id="412755"/>
    <lineage>
        <taxon>unclassified sequences</taxon>
        <taxon>metagenomes</taxon>
        <taxon>ecological metagenomes</taxon>
    </lineage>
</organism>
<dbReference type="EMBL" id="BARU01019504">
    <property type="protein sequence ID" value="GAH53513.1"/>
    <property type="molecule type" value="Genomic_DNA"/>
</dbReference>
<dbReference type="NCBIfam" id="NF040494">
    <property type="entry name" value="nitrored_ArsF"/>
    <property type="match status" value="1"/>
</dbReference>
<dbReference type="AlphaFoldDB" id="X1I7I4"/>
<protein>
    <recommendedName>
        <fullName evidence="2">Thioredoxin domain-containing protein</fullName>
    </recommendedName>
</protein>
<accession>X1I7I4</accession>
<reference evidence="1" key="1">
    <citation type="journal article" date="2014" name="Front. Microbiol.">
        <title>High frequency of phylogenetically diverse reductive dehalogenase-homologous genes in deep subseafloor sedimentary metagenomes.</title>
        <authorList>
            <person name="Kawai M."/>
            <person name="Futagami T."/>
            <person name="Toyoda A."/>
            <person name="Takaki Y."/>
            <person name="Nishi S."/>
            <person name="Hori S."/>
            <person name="Arai W."/>
            <person name="Tsubouchi T."/>
            <person name="Morono Y."/>
            <person name="Uchiyama I."/>
            <person name="Ito T."/>
            <person name="Fujiyama A."/>
            <person name="Inagaki F."/>
            <person name="Takami H."/>
        </authorList>
    </citation>
    <scope>NUCLEOTIDE SEQUENCE</scope>
    <source>
        <strain evidence="1">Expedition CK06-06</strain>
    </source>
</reference>
<gene>
    <name evidence="1" type="ORF">S03H2_32118</name>
</gene>
<dbReference type="Gene3D" id="3.40.30.10">
    <property type="entry name" value="Glutaredoxin"/>
    <property type="match status" value="1"/>
</dbReference>
<feature type="non-terminal residue" evidence="1">
    <location>
        <position position="1"/>
    </location>
</feature>
<proteinExistence type="predicted"/>
<evidence type="ECO:0000313" key="1">
    <source>
        <dbReference type="EMBL" id="GAH53513.1"/>
    </source>
</evidence>
<comment type="caution">
    <text evidence="1">The sequence shown here is derived from an EMBL/GenBank/DDBJ whole genome shotgun (WGS) entry which is preliminary data.</text>
</comment>
<evidence type="ECO:0008006" key="2">
    <source>
        <dbReference type="Google" id="ProtNLM"/>
    </source>
</evidence>
<sequence length="111" mass="12593">SDALSKGDKVAVYYFHYTKRCVTCKAVEEESKKAVQDLYPEAYNKGMIAFHSLNLKEEKGKSTAEKFMVSGQTLLIVKDDKTVNLTNEGFMYARSNPEKFRKAIQETIGEI</sequence>